<keyword evidence="3" id="KW-0732">Signal</keyword>
<dbReference type="Pfam" id="PF00082">
    <property type="entry name" value="Peptidase_S8"/>
    <property type="match status" value="1"/>
</dbReference>
<organism evidence="7 8">
    <name type="scientific">Purpureocillium takamizusanense</name>
    <dbReference type="NCBI Taxonomy" id="2060973"/>
    <lineage>
        <taxon>Eukaryota</taxon>
        <taxon>Fungi</taxon>
        <taxon>Dikarya</taxon>
        <taxon>Ascomycota</taxon>
        <taxon>Pezizomycotina</taxon>
        <taxon>Sordariomycetes</taxon>
        <taxon>Hypocreomycetidae</taxon>
        <taxon>Hypocreales</taxon>
        <taxon>Ophiocordycipitaceae</taxon>
        <taxon>Purpureocillium</taxon>
    </lineage>
</organism>
<dbReference type="InterPro" id="IPR010435">
    <property type="entry name" value="C5a/SBT2-like_Fn3"/>
</dbReference>
<dbReference type="GO" id="GO:0006508">
    <property type="term" value="P:proteolysis"/>
    <property type="evidence" value="ECO:0007669"/>
    <property type="project" value="UniProtKB-KW"/>
</dbReference>
<evidence type="ECO:0000256" key="2">
    <source>
        <dbReference type="ARBA" id="ARBA00022670"/>
    </source>
</evidence>
<dbReference type="GO" id="GO:0004252">
    <property type="term" value="F:serine-type endopeptidase activity"/>
    <property type="evidence" value="ECO:0007669"/>
    <property type="project" value="InterPro"/>
</dbReference>
<evidence type="ECO:0000256" key="3">
    <source>
        <dbReference type="ARBA" id="ARBA00022729"/>
    </source>
</evidence>
<dbReference type="PROSITE" id="PS00137">
    <property type="entry name" value="SUBTILASE_HIS"/>
    <property type="match status" value="1"/>
</dbReference>
<evidence type="ECO:0000313" key="7">
    <source>
        <dbReference type="EMBL" id="UNI15141.1"/>
    </source>
</evidence>
<dbReference type="GeneID" id="72063667"/>
<keyword evidence="8" id="KW-1185">Reference proteome</keyword>
<dbReference type="Pfam" id="PF06280">
    <property type="entry name" value="fn3_5"/>
    <property type="match status" value="1"/>
</dbReference>
<evidence type="ECO:0000259" key="5">
    <source>
        <dbReference type="Pfam" id="PF00082"/>
    </source>
</evidence>
<dbReference type="KEGG" id="ptkz:JDV02_001705"/>
<comment type="similarity">
    <text evidence="1">Belongs to the peptidase S8 family.</text>
</comment>
<dbReference type="GO" id="GO:0016020">
    <property type="term" value="C:membrane"/>
    <property type="evidence" value="ECO:0007669"/>
    <property type="project" value="InterPro"/>
</dbReference>
<dbReference type="RefSeq" id="XP_047838622.1">
    <property type="nucleotide sequence ID" value="XM_047982656.1"/>
</dbReference>
<keyword evidence="4" id="KW-0720">Serine protease</keyword>
<dbReference type="InterPro" id="IPR000209">
    <property type="entry name" value="Peptidase_S8/S53_dom"/>
</dbReference>
<evidence type="ECO:0000256" key="1">
    <source>
        <dbReference type="ARBA" id="ARBA00011073"/>
    </source>
</evidence>
<evidence type="ECO:0000259" key="6">
    <source>
        <dbReference type="Pfam" id="PF06280"/>
    </source>
</evidence>
<evidence type="ECO:0000313" key="8">
    <source>
        <dbReference type="Proteomes" id="UP000829364"/>
    </source>
</evidence>
<dbReference type="PANTHER" id="PTHR43806">
    <property type="entry name" value="PEPTIDASE S8"/>
    <property type="match status" value="1"/>
</dbReference>
<keyword evidence="4" id="KW-0378">Hydrolase</keyword>
<dbReference type="OrthoDB" id="5151821at2759"/>
<dbReference type="Gene3D" id="3.40.50.200">
    <property type="entry name" value="Peptidase S8/S53 domain"/>
    <property type="match status" value="1"/>
</dbReference>
<dbReference type="InterPro" id="IPR022398">
    <property type="entry name" value="Peptidase_S8_His-AS"/>
</dbReference>
<dbReference type="InterPro" id="IPR036852">
    <property type="entry name" value="Peptidase_S8/S53_dom_sf"/>
</dbReference>
<dbReference type="InterPro" id="IPR050131">
    <property type="entry name" value="Peptidase_S8_subtilisin-like"/>
</dbReference>
<proteinExistence type="inferred from homology"/>
<keyword evidence="2" id="KW-0645">Protease</keyword>
<evidence type="ECO:0008006" key="9">
    <source>
        <dbReference type="Google" id="ProtNLM"/>
    </source>
</evidence>
<dbReference type="Proteomes" id="UP000829364">
    <property type="component" value="Chromosome 1"/>
</dbReference>
<accession>A0A9Q8V835</accession>
<dbReference type="AlphaFoldDB" id="A0A9Q8V835"/>
<reference evidence="7" key="1">
    <citation type="submission" date="2021-11" db="EMBL/GenBank/DDBJ databases">
        <title>Purpureocillium_takamizusanense_genome.</title>
        <authorList>
            <person name="Nguyen N.-H."/>
        </authorList>
    </citation>
    <scope>NUCLEOTIDE SEQUENCE</scope>
    <source>
        <strain evidence="7">PT3</strain>
    </source>
</reference>
<sequence>MLSDVGTSGTVRMHLNYKLFKGVSVQLHDAHKAKEQAANIASPASVKNVWPVEIHSLPKLSDQRFAGAATAKRDDTLFARDGSPTKDDLTTHVMTQVDKLHVKGITGKGVKIAIVDSGPDNDPMDCLGHGTHVSGIVGARPNPYNFMGGAPDATFGMYTLRPDSPYPPFSPNEVFDGSATLSLSETRVVLDPGHRKTISVSAQQPQGADPERLPVWSGYIAINGTDGTYVALNTDYYTPVPANTTFTLPAPGNVADGDVLPVLNIMLAFGSKEDAVRRRAADAVPVDGPLGGGFKTIGQPHAFPYLFNPRVTTTYFVRVGWAA</sequence>
<dbReference type="PANTHER" id="PTHR43806:SF66">
    <property type="entry name" value="SERIN ENDOPEPTIDASE"/>
    <property type="match status" value="1"/>
</dbReference>
<dbReference type="EMBL" id="CP086354">
    <property type="protein sequence ID" value="UNI15141.1"/>
    <property type="molecule type" value="Genomic_DNA"/>
</dbReference>
<name>A0A9Q8V835_9HYPO</name>
<feature type="domain" description="Peptidase S8/S53" evidence="5">
    <location>
        <begin position="116"/>
        <end position="160"/>
    </location>
</feature>
<evidence type="ECO:0000256" key="4">
    <source>
        <dbReference type="ARBA" id="ARBA00022825"/>
    </source>
</evidence>
<gene>
    <name evidence="7" type="ORF">JDV02_001705</name>
</gene>
<protein>
    <recommendedName>
        <fullName evidence="9">Peptidase S8/S53 domain-containing protein</fullName>
    </recommendedName>
</protein>
<feature type="domain" description="C5a peptidase/Subtilisin-like protease SBT2-like Fn3-like" evidence="6">
    <location>
        <begin position="173"/>
        <end position="228"/>
    </location>
</feature>
<dbReference type="SUPFAM" id="SSF52743">
    <property type="entry name" value="Subtilisin-like"/>
    <property type="match status" value="1"/>
</dbReference>